<keyword evidence="9" id="KW-0406">Ion transport</keyword>
<keyword evidence="6 14" id="KW-0812">Transmembrane</keyword>
<dbReference type="InterPro" id="IPR010917">
    <property type="entry name" value="TonB_rcpt_CS"/>
</dbReference>
<feature type="signal peptide" evidence="17">
    <location>
        <begin position="1"/>
        <end position="22"/>
    </location>
</feature>
<dbReference type="InterPro" id="IPR000531">
    <property type="entry name" value="Beta-barrel_TonB"/>
</dbReference>
<evidence type="ECO:0000256" key="4">
    <source>
        <dbReference type="ARBA" id="ARBA00022452"/>
    </source>
</evidence>
<dbReference type="InterPro" id="IPR037066">
    <property type="entry name" value="Plug_dom_sf"/>
</dbReference>
<keyword evidence="13 14" id="KW-0998">Cell outer membrane</keyword>
<dbReference type="RefSeq" id="WP_343790783.1">
    <property type="nucleotide sequence ID" value="NZ_BAAAGA010000001.1"/>
</dbReference>
<dbReference type="PROSITE" id="PS01156">
    <property type="entry name" value="TONB_DEPENDENT_REC_2"/>
    <property type="match status" value="1"/>
</dbReference>
<evidence type="ECO:0000256" key="11">
    <source>
        <dbReference type="ARBA" id="ARBA00023136"/>
    </source>
</evidence>
<keyword evidence="4 14" id="KW-1134">Transmembrane beta strand</keyword>
<evidence type="ECO:0000256" key="15">
    <source>
        <dbReference type="PROSITE-ProRule" id="PRU10144"/>
    </source>
</evidence>
<evidence type="ECO:0000313" key="20">
    <source>
        <dbReference type="EMBL" id="GAA0615511.1"/>
    </source>
</evidence>
<proteinExistence type="inferred from homology"/>
<dbReference type="InterPro" id="IPR012910">
    <property type="entry name" value="Plug_dom"/>
</dbReference>
<keyword evidence="3 14" id="KW-0813">Transport</keyword>
<dbReference type="CDD" id="cd01347">
    <property type="entry name" value="ligand_gated_channel"/>
    <property type="match status" value="1"/>
</dbReference>
<keyword evidence="8" id="KW-0408">Iron</keyword>
<evidence type="ECO:0000256" key="9">
    <source>
        <dbReference type="ARBA" id="ARBA00023065"/>
    </source>
</evidence>
<evidence type="ECO:0000256" key="8">
    <source>
        <dbReference type="ARBA" id="ARBA00023004"/>
    </source>
</evidence>
<feature type="chain" id="PRO_5046375166" evidence="17">
    <location>
        <begin position="23"/>
        <end position="710"/>
    </location>
</feature>
<reference evidence="20 21" key="1">
    <citation type="journal article" date="2019" name="Int. J. Syst. Evol. Microbiol.">
        <title>The Global Catalogue of Microorganisms (GCM) 10K type strain sequencing project: providing services to taxonomists for standard genome sequencing and annotation.</title>
        <authorList>
            <consortium name="The Broad Institute Genomics Platform"/>
            <consortium name="The Broad Institute Genome Sequencing Center for Infectious Disease"/>
            <person name="Wu L."/>
            <person name="Ma J."/>
        </authorList>
    </citation>
    <scope>NUCLEOTIDE SEQUENCE [LARGE SCALE GENOMIC DNA]</scope>
    <source>
        <strain evidence="20 21">JCM 12928</strain>
    </source>
</reference>
<evidence type="ECO:0000256" key="17">
    <source>
        <dbReference type="SAM" id="SignalP"/>
    </source>
</evidence>
<evidence type="ECO:0000256" key="16">
    <source>
        <dbReference type="RuleBase" id="RU003357"/>
    </source>
</evidence>
<evidence type="ECO:0000313" key="21">
    <source>
        <dbReference type="Proteomes" id="UP001501352"/>
    </source>
</evidence>
<dbReference type="Proteomes" id="UP001501352">
    <property type="component" value="Unassembled WGS sequence"/>
</dbReference>
<dbReference type="Gene3D" id="2.170.130.10">
    <property type="entry name" value="TonB-dependent receptor, plug domain"/>
    <property type="match status" value="1"/>
</dbReference>
<comment type="similarity">
    <text evidence="2 14 16">Belongs to the TonB-dependent receptor family.</text>
</comment>
<evidence type="ECO:0000256" key="5">
    <source>
        <dbReference type="ARBA" id="ARBA00022496"/>
    </source>
</evidence>
<keyword evidence="5" id="KW-0410">Iron transport</keyword>
<evidence type="ECO:0000256" key="2">
    <source>
        <dbReference type="ARBA" id="ARBA00009810"/>
    </source>
</evidence>
<dbReference type="InterPro" id="IPR036942">
    <property type="entry name" value="Beta-barrel_TonB_sf"/>
</dbReference>
<evidence type="ECO:0000256" key="10">
    <source>
        <dbReference type="ARBA" id="ARBA00023077"/>
    </source>
</evidence>
<dbReference type="PROSITE" id="PS52016">
    <property type="entry name" value="TONB_DEPENDENT_REC_3"/>
    <property type="match status" value="1"/>
</dbReference>
<accession>A0ABN1GP43</accession>
<evidence type="ECO:0000256" key="7">
    <source>
        <dbReference type="ARBA" id="ARBA00022729"/>
    </source>
</evidence>
<organism evidence="20 21">
    <name type="scientific">Brevundimonas kwangchunensis</name>
    <dbReference type="NCBI Taxonomy" id="322163"/>
    <lineage>
        <taxon>Bacteria</taxon>
        <taxon>Pseudomonadati</taxon>
        <taxon>Pseudomonadota</taxon>
        <taxon>Alphaproteobacteria</taxon>
        <taxon>Caulobacterales</taxon>
        <taxon>Caulobacteraceae</taxon>
        <taxon>Brevundimonas</taxon>
    </lineage>
</organism>
<keyword evidence="12 20" id="KW-0675">Receptor</keyword>
<dbReference type="InterPro" id="IPR010105">
    <property type="entry name" value="TonB_sidphr_rcpt"/>
</dbReference>
<feature type="domain" description="TonB-dependent receptor plug" evidence="19">
    <location>
        <begin position="65"/>
        <end position="162"/>
    </location>
</feature>
<dbReference type="EMBL" id="BAAAGA010000001">
    <property type="protein sequence ID" value="GAA0615511.1"/>
    <property type="molecule type" value="Genomic_DNA"/>
</dbReference>
<keyword evidence="10 16" id="KW-0798">TonB box</keyword>
<name>A0ABN1GP43_9CAUL</name>
<comment type="caution">
    <text evidence="20">The sequence shown here is derived from an EMBL/GenBank/DDBJ whole genome shotgun (WGS) entry which is preliminary data.</text>
</comment>
<evidence type="ECO:0000256" key="3">
    <source>
        <dbReference type="ARBA" id="ARBA00022448"/>
    </source>
</evidence>
<dbReference type="InterPro" id="IPR039426">
    <property type="entry name" value="TonB-dep_rcpt-like"/>
</dbReference>
<dbReference type="Pfam" id="PF07715">
    <property type="entry name" value="Plug"/>
    <property type="match status" value="1"/>
</dbReference>
<evidence type="ECO:0000256" key="13">
    <source>
        <dbReference type="ARBA" id="ARBA00023237"/>
    </source>
</evidence>
<evidence type="ECO:0000259" key="18">
    <source>
        <dbReference type="Pfam" id="PF00593"/>
    </source>
</evidence>
<dbReference type="Gene3D" id="2.40.170.20">
    <property type="entry name" value="TonB-dependent receptor, beta-barrel domain"/>
    <property type="match status" value="1"/>
</dbReference>
<evidence type="ECO:0000256" key="1">
    <source>
        <dbReference type="ARBA" id="ARBA00004571"/>
    </source>
</evidence>
<sequence length="710" mass="75747">MTLRSILLLSAAATLLAGPALAQDAQTTELGEVVVTGSQVRQPPAYAGGQVATGGRVGMFGSQDVMDTPFAVTSYTGELARNQQARSVGDVLQNDPVVRVTKGFGNFQELYVIRGFPVYSDDMTYNGLYGVLPRQYVASELVERVEVFHGPTAFLNGAAPGGSAIGGAINLTPKRAGSAPLNRLTAGWDGGDALYAAADFSRRFGVDNEWGGRLNVAARDGETTIDRENRELQVLGLGFDRRGDRARFSADLGWQNHRINAPRPTVTPNGAIPTAPSADINFAQPWTYTDEEQLFGVVRGEFDVSDDITVWAALGGRSGKEDNVLANPNANPDGSLTAYRFDNVREDHVFSADVGVRFDVTTGSVDHRIVASASQVQLRSENAYAFSNFSGFASNLYAPVDVAPPAPDFFVGGDLDDPLTTERSRASSFAIADQMSFLDGRLLATVGARYQEIETGAYDYSTGAKGSGYEGDAVTPAFAVVFKPSDRISLYANYAEALVPGKTAPTVVNGTPVANAGEVLDPFRGEQVEAGVKYDAGTFGATLNVFRVVLASETFDPVTRIYAADGEQENRGIELSVYGEPVEGLRILGGVALLDTEIPSRDSAIGVPNFQTNLNVEWDVAALSGLTVEGRVVHTGPQAVSATVDLDSWTRFDAGVRYAFEAGDRPVTLRARVENLADENQWVAVGGYPGSNYLTLGAPRTFRVSISTDF</sequence>
<protein>
    <submittedName>
        <fullName evidence="20">TonB-dependent siderophore receptor</fullName>
    </submittedName>
</protein>
<feature type="short sequence motif" description="TonB C-terminal box" evidence="15">
    <location>
        <begin position="693"/>
        <end position="710"/>
    </location>
</feature>
<dbReference type="NCBIfam" id="TIGR01783">
    <property type="entry name" value="TonB-siderophor"/>
    <property type="match status" value="1"/>
</dbReference>
<evidence type="ECO:0000256" key="6">
    <source>
        <dbReference type="ARBA" id="ARBA00022692"/>
    </source>
</evidence>
<evidence type="ECO:0000259" key="19">
    <source>
        <dbReference type="Pfam" id="PF07715"/>
    </source>
</evidence>
<feature type="domain" description="TonB-dependent receptor-like beta-barrel" evidence="18">
    <location>
        <begin position="241"/>
        <end position="676"/>
    </location>
</feature>
<comment type="subcellular location">
    <subcellularLocation>
        <location evidence="1 14">Cell outer membrane</location>
        <topology evidence="1 14">Multi-pass membrane protein</topology>
    </subcellularLocation>
</comment>
<gene>
    <name evidence="20" type="ORF">GCM10009422_08200</name>
</gene>
<dbReference type="Pfam" id="PF00593">
    <property type="entry name" value="TonB_dep_Rec_b-barrel"/>
    <property type="match status" value="1"/>
</dbReference>
<keyword evidence="7 17" id="KW-0732">Signal</keyword>
<dbReference type="PANTHER" id="PTHR32552:SF82">
    <property type="entry name" value="FCUA PROTEIN"/>
    <property type="match status" value="1"/>
</dbReference>
<keyword evidence="21" id="KW-1185">Reference proteome</keyword>
<evidence type="ECO:0000256" key="14">
    <source>
        <dbReference type="PROSITE-ProRule" id="PRU01360"/>
    </source>
</evidence>
<keyword evidence="11 14" id="KW-0472">Membrane</keyword>
<dbReference type="SUPFAM" id="SSF56935">
    <property type="entry name" value="Porins"/>
    <property type="match status" value="1"/>
</dbReference>
<dbReference type="PANTHER" id="PTHR32552">
    <property type="entry name" value="FERRICHROME IRON RECEPTOR-RELATED"/>
    <property type="match status" value="1"/>
</dbReference>
<evidence type="ECO:0000256" key="12">
    <source>
        <dbReference type="ARBA" id="ARBA00023170"/>
    </source>
</evidence>